<reference evidence="3" key="2">
    <citation type="submission" date="2025-08" db="UniProtKB">
        <authorList>
            <consortium name="RefSeq"/>
        </authorList>
    </citation>
    <scope>IDENTIFICATION</scope>
    <source>
        <tissue evidence="3">Blood</tissue>
    </source>
</reference>
<gene>
    <name evidence="3" type="primary">SPRR4</name>
</gene>
<evidence type="ECO:0000256" key="1">
    <source>
        <dbReference type="SAM" id="MobiDB-lite"/>
    </source>
</evidence>
<dbReference type="KEGG" id="aju:106970855"/>
<reference evidence="2" key="1">
    <citation type="submission" date="2025-05" db="UniProtKB">
        <authorList>
            <consortium name="RefSeq"/>
        </authorList>
    </citation>
    <scope>NUCLEOTIDE SEQUENCE [LARGE SCALE GENOMIC DNA]</scope>
</reference>
<dbReference type="RefSeq" id="XP_014923025.3">
    <property type="nucleotide sequence ID" value="XM_015067539.3"/>
</dbReference>
<dbReference type="GeneID" id="106970855"/>
<sequence length="76" mass="8616">MSSWQQQTIQHLPQKAQQQVKQPCQPPSVRCQEMCAPQIKDPCTPQPKKQYSPKGTFVPTQHKCSSAQQAPKSKQK</sequence>
<proteinExistence type="predicted"/>
<feature type="region of interest" description="Disordered" evidence="1">
    <location>
        <begin position="1"/>
        <end position="23"/>
    </location>
</feature>
<feature type="compositionally biased region" description="Low complexity" evidence="1">
    <location>
        <begin position="10"/>
        <end position="23"/>
    </location>
</feature>
<feature type="compositionally biased region" description="Polar residues" evidence="1">
    <location>
        <begin position="58"/>
        <end position="76"/>
    </location>
</feature>
<accession>A0A6I9ZK68</accession>
<dbReference type="Proteomes" id="UP001652583">
    <property type="component" value="Chromosome C1"/>
</dbReference>
<protein>
    <submittedName>
        <fullName evidence="3">Small proline-rich protein 4</fullName>
    </submittedName>
</protein>
<keyword evidence="2" id="KW-1185">Reference proteome</keyword>
<organism evidence="2 3">
    <name type="scientific">Acinonyx jubatus</name>
    <name type="common">Cheetah</name>
    <dbReference type="NCBI Taxonomy" id="32536"/>
    <lineage>
        <taxon>Eukaryota</taxon>
        <taxon>Metazoa</taxon>
        <taxon>Chordata</taxon>
        <taxon>Craniata</taxon>
        <taxon>Vertebrata</taxon>
        <taxon>Euteleostomi</taxon>
        <taxon>Mammalia</taxon>
        <taxon>Eutheria</taxon>
        <taxon>Laurasiatheria</taxon>
        <taxon>Carnivora</taxon>
        <taxon>Feliformia</taxon>
        <taxon>Felidae</taxon>
        <taxon>Felinae</taxon>
        <taxon>Acinonyx</taxon>
    </lineage>
</organism>
<evidence type="ECO:0000313" key="3">
    <source>
        <dbReference type="RefSeq" id="XP_014923025.3"/>
    </source>
</evidence>
<evidence type="ECO:0000313" key="2">
    <source>
        <dbReference type="Proteomes" id="UP001652583"/>
    </source>
</evidence>
<feature type="region of interest" description="Disordered" evidence="1">
    <location>
        <begin position="42"/>
        <end position="76"/>
    </location>
</feature>
<dbReference type="AlphaFoldDB" id="A0A6I9ZK68"/>
<name>A0A6I9ZK68_ACIJB</name>